<dbReference type="InterPro" id="IPR029058">
    <property type="entry name" value="AB_hydrolase_fold"/>
</dbReference>
<comment type="caution">
    <text evidence="2">The sequence shown here is derived from an EMBL/GenBank/DDBJ whole genome shotgun (WGS) entry which is preliminary data.</text>
</comment>
<evidence type="ECO:0000256" key="1">
    <source>
        <dbReference type="ARBA" id="ARBA00022729"/>
    </source>
</evidence>
<dbReference type="Proteomes" id="UP001204144">
    <property type="component" value="Unassembled WGS sequence"/>
</dbReference>
<dbReference type="Pfam" id="PF00756">
    <property type="entry name" value="Esterase"/>
    <property type="match status" value="1"/>
</dbReference>
<keyword evidence="3" id="KW-1185">Reference proteome</keyword>
<reference evidence="2 3" key="1">
    <citation type="submission" date="2018-11" db="EMBL/GenBank/DDBJ databases">
        <title>Novel bacteria species description.</title>
        <authorList>
            <person name="Han J.-H."/>
        </authorList>
    </citation>
    <scope>NUCLEOTIDE SEQUENCE [LARGE SCALE GENOMIC DNA]</scope>
    <source>
        <strain evidence="2 3">KCTC23259</strain>
    </source>
</reference>
<accession>A0AAE3H6Y3</accession>
<dbReference type="EMBL" id="RJUF01000194">
    <property type="protein sequence ID" value="MCP9766007.1"/>
    <property type="molecule type" value="Genomic_DNA"/>
</dbReference>
<name>A0AAE3H6Y3_9BACT</name>
<dbReference type="PANTHER" id="PTHR43037:SF1">
    <property type="entry name" value="BLL1128 PROTEIN"/>
    <property type="match status" value="1"/>
</dbReference>
<dbReference type="PANTHER" id="PTHR43037">
    <property type="entry name" value="UNNAMED PRODUCT-RELATED"/>
    <property type="match status" value="1"/>
</dbReference>
<evidence type="ECO:0000313" key="2">
    <source>
        <dbReference type="EMBL" id="MCP9766007.1"/>
    </source>
</evidence>
<dbReference type="RefSeq" id="WP_255039716.1">
    <property type="nucleotide sequence ID" value="NZ_RJUF01000194.1"/>
</dbReference>
<organism evidence="2 3">
    <name type="scientific">Lacihabitans soyangensis</name>
    <dbReference type="NCBI Taxonomy" id="869394"/>
    <lineage>
        <taxon>Bacteria</taxon>
        <taxon>Pseudomonadati</taxon>
        <taxon>Bacteroidota</taxon>
        <taxon>Cytophagia</taxon>
        <taxon>Cytophagales</taxon>
        <taxon>Leadbetterellaceae</taxon>
        <taxon>Lacihabitans</taxon>
    </lineage>
</organism>
<dbReference type="InterPro" id="IPR050955">
    <property type="entry name" value="Plant_Biomass_Hydrol_Est"/>
</dbReference>
<evidence type="ECO:0000313" key="3">
    <source>
        <dbReference type="Proteomes" id="UP001204144"/>
    </source>
</evidence>
<gene>
    <name evidence="2" type="ORF">EGI31_23975</name>
</gene>
<sequence length="564" mass="63819">MSHVFPKKLILSISILLFTFLNSFSQKLPSGPQILTFHSDVDDTEQPYACYIPKDYSEKKSYPLVVMLHGAGSNHRLALRRVFGKSNAEGENDVEASLKFPKWKDVNYVVISPNVRGTMGYQGIAEKDVWDMIADAKKRFNIDENRMYLTGLSMGGGGTMWVGLTRPDVWAAIAPVCPAPPSETIKYLDNAYNMNVHFFQGDQDPAVKVENTRKWVEDFKTAGAKVTYQEYPGVKHDSWVNAYKDEFIFTWFSKFTRNPFPDKVKFTTSQLKYNKAYWLEIIDKNVGETAKIEANFKNKNILDVKTENINAFSVNILEHPNFNTKSQLSLNIDGQNLSVFGLTNGQILIKNDGKWAVGKRPDNTKTKNANLEGPMTEAIGDRHIYVYGTKGNPTKEQLDQRRKIAEEAANWSVYRGDFMGRVMVFPRVLSDKEVRPNDIERSNLVLFGEAETNEIIEKYAAYLPISLKSSAKENASLSFIFPNGNKYILINSGQPFWELPNADNSPFARLRSAGKASILSGYGDWVLYDKNINNVIGYGLFDKNWSLNDKDKGILKNSGMIDLK</sequence>
<dbReference type="InterPro" id="IPR000801">
    <property type="entry name" value="Esterase-like"/>
</dbReference>
<keyword evidence="1" id="KW-0732">Signal</keyword>
<protein>
    <submittedName>
        <fullName evidence="2">Phospholipase</fullName>
    </submittedName>
</protein>
<dbReference type="Gene3D" id="3.40.50.1820">
    <property type="entry name" value="alpha/beta hydrolase"/>
    <property type="match status" value="1"/>
</dbReference>
<dbReference type="AlphaFoldDB" id="A0AAE3H6Y3"/>
<proteinExistence type="predicted"/>
<dbReference type="SUPFAM" id="SSF53474">
    <property type="entry name" value="alpha/beta-Hydrolases"/>
    <property type="match status" value="1"/>
</dbReference>